<dbReference type="Proteomes" id="UP000440578">
    <property type="component" value="Unassembled WGS sequence"/>
</dbReference>
<evidence type="ECO:0000313" key="1">
    <source>
        <dbReference type="EMBL" id="KAF0313689.1"/>
    </source>
</evidence>
<dbReference type="EMBL" id="VIIS01000074">
    <property type="protein sequence ID" value="KAF0313689.1"/>
    <property type="molecule type" value="Genomic_DNA"/>
</dbReference>
<gene>
    <name evidence="1" type="ORF">FJT64_015824</name>
</gene>
<evidence type="ECO:0000313" key="2">
    <source>
        <dbReference type="Proteomes" id="UP000440578"/>
    </source>
</evidence>
<comment type="caution">
    <text evidence="1">The sequence shown here is derived from an EMBL/GenBank/DDBJ whole genome shotgun (WGS) entry which is preliminary data.</text>
</comment>
<organism evidence="1 2">
    <name type="scientific">Amphibalanus amphitrite</name>
    <name type="common">Striped barnacle</name>
    <name type="synonym">Balanus amphitrite</name>
    <dbReference type="NCBI Taxonomy" id="1232801"/>
    <lineage>
        <taxon>Eukaryota</taxon>
        <taxon>Metazoa</taxon>
        <taxon>Ecdysozoa</taxon>
        <taxon>Arthropoda</taxon>
        <taxon>Crustacea</taxon>
        <taxon>Multicrustacea</taxon>
        <taxon>Cirripedia</taxon>
        <taxon>Thoracica</taxon>
        <taxon>Thoracicalcarea</taxon>
        <taxon>Balanomorpha</taxon>
        <taxon>Balanoidea</taxon>
        <taxon>Balanidae</taxon>
        <taxon>Amphibalaninae</taxon>
        <taxon>Amphibalanus</taxon>
    </lineage>
</organism>
<protein>
    <submittedName>
        <fullName evidence="1">Uncharacterized protein</fullName>
    </submittedName>
</protein>
<keyword evidence="2" id="KW-1185">Reference proteome</keyword>
<accession>A0A6A4X8A0</accession>
<reference evidence="1 2" key="1">
    <citation type="submission" date="2019-07" db="EMBL/GenBank/DDBJ databases">
        <title>Draft genome assembly of a fouling barnacle, Amphibalanus amphitrite (Darwin, 1854): The first reference genome for Thecostraca.</title>
        <authorList>
            <person name="Kim W."/>
        </authorList>
    </citation>
    <scope>NUCLEOTIDE SEQUENCE [LARGE SCALE GENOMIC DNA]</scope>
    <source>
        <strain evidence="1">SNU_AA5</strain>
        <tissue evidence="1">Soma without cirri and trophi</tissue>
    </source>
</reference>
<name>A0A6A4X8A0_AMPAM</name>
<proteinExistence type="predicted"/>
<dbReference type="AlphaFoldDB" id="A0A6A4X8A0"/>
<sequence length="178" mass="19462">MGAPMNDVYYGSLDGVTTKYYCASHSGIDGWTLISRMTGGKGSWSRTNMMERNVDSPDNPTYSQLFRANDLSLAGVDTTFQILVLFTKGTDQQGFYGTVPVEQSLEVSAYSPDYMTSVTIIGSINPTKAVLPWMPSSGSALLSLTTDQGGKYFFTVLNVYGQPYLDAGKTTAEYFVRE</sequence>